<comment type="caution">
    <text evidence="1">The sequence shown here is derived from an EMBL/GenBank/DDBJ whole genome shotgun (WGS) entry which is preliminary data.</text>
</comment>
<reference evidence="1 2" key="1">
    <citation type="submission" date="2024-11" db="EMBL/GenBank/DDBJ databases">
        <title>Genome sequencing of Xanthomonas codiaei.</title>
        <authorList>
            <person name="Studholme D.J."/>
        </authorList>
    </citation>
    <scope>NUCLEOTIDE SEQUENCE [LARGE SCALE GENOMIC DNA]</scope>
    <source>
        <strain evidence="1 2">NCPPB 4350</strain>
    </source>
</reference>
<name>A0ABW9MM68_9XANT</name>
<evidence type="ECO:0000313" key="2">
    <source>
        <dbReference type="Proteomes" id="UP001637990"/>
    </source>
</evidence>
<proteinExistence type="predicted"/>
<dbReference type="EMBL" id="JBJGBS010000037">
    <property type="protein sequence ID" value="MFO3705344.1"/>
    <property type="molecule type" value="Genomic_DNA"/>
</dbReference>
<accession>A0ABW9MM68</accession>
<dbReference type="Proteomes" id="UP001637990">
    <property type="component" value="Unassembled WGS sequence"/>
</dbReference>
<organism evidence="1 2">
    <name type="scientific">Xanthomonas codiaei</name>
    <dbReference type="NCBI Taxonomy" id="56463"/>
    <lineage>
        <taxon>Bacteria</taxon>
        <taxon>Pseudomonadati</taxon>
        <taxon>Pseudomonadota</taxon>
        <taxon>Gammaproteobacteria</taxon>
        <taxon>Lysobacterales</taxon>
        <taxon>Lysobacteraceae</taxon>
        <taxon>Xanthomonas</taxon>
    </lineage>
</organism>
<dbReference type="RefSeq" id="WP_410049695.1">
    <property type="nucleotide sequence ID" value="NZ_JBJGBS010000037.1"/>
</dbReference>
<gene>
    <name evidence="1" type="ORF">ACI6Q5_10210</name>
</gene>
<sequence length="106" mass="11521">MSGPGSPALDLRLPETAPVIASRAQRMLAPGTTVPVETTRFNQHWTPDGGEVQQTWAFRSKLAGAALSMTGALQKPCTRSERDQRLRKCFGRQYQGDTDPPATPTP</sequence>
<keyword evidence="2" id="KW-1185">Reference proteome</keyword>
<protein>
    <submittedName>
        <fullName evidence="1">Uncharacterized protein</fullName>
    </submittedName>
</protein>
<evidence type="ECO:0000313" key="1">
    <source>
        <dbReference type="EMBL" id="MFO3705344.1"/>
    </source>
</evidence>